<reference evidence="7 8" key="1">
    <citation type="submission" date="2016-11" db="EMBL/GenBank/DDBJ databases">
        <authorList>
            <person name="Jaros S."/>
            <person name="Januszkiewicz K."/>
            <person name="Wedrychowicz H."/>
        </authorList>
    </citation>
    <scope>NUCLEOTIDE SEQUENCE [LARGE SCALE GENOMIC DNA]</scope>
    <source>
        <strain evidence="7 8">DSM 21986</strain>
    </source>
</reference>
<accession>A0A1M5HM56</accession>
<dbReference type="OrthoDB" id="597880at2"/>
<evidence type="ECO:0000259" key="6">
    <source>
        <dbReference type="Pfam" id="PF01420"/>
    </source>
</evidence>
<feature type="coiled-coil region" evidence="4">
    <location>
        <begin position="152"/>
        <end position="182"/>
    </location>
</feature>
<evidence type="ECO:0000256" key="2">
    <source>
        <dbReference type="ARBA" id="ARBA00022747"/>
    </source>
</evidence>
<keyword evidence="8" id="KW-1185">Reference proteome</keyword>
<protein>
    <submittedName>
        <fullName evidence="7">Type I restriction enzyme, S subunit</fullName>
    </submittedName>
</protein>
<organism evidence="7 8">
    <name type="scientific">Fodinibius roseus</name>
    <dbReference type="NCBI Taxonomy" id="1194090"/>
    <lineage>
        <taxon>Bacteria</taxon>
        <taxon>Pseudomonadati</taxon>
        <taxon>Balneolota</taxon>
        <taxon>Balneolia</taxon>
        <taxon>Balneolales</taxon>
        <taxon>Balneolaceae</taxon>
        <taxon>Fodinibius</taxon>
    </lineage>
</organism>
<comment type="similarity">
    <text evidence="1">Belongs to the type-I restriction system S methylase family.</text>
</comment>
<keyword evidence="4" id="KW-0175">Coiled coil</keyword>
<evidence type="ECO:0000256" key="3">
    <source>
        <dbReference type="ARBA" id="ARBA00023125"/>
    </source>
</evidence>
<dbReference type="InterPro" id="IPR051212">
    <property type="entry name" value="Type-I_RE_S_subunit"/>
</dbReference>
<dbReference type="SUPFAM" id="SSF116734">
    <property type="entry name" value="DNA methylase specificity domain"/>
    <property type="match status" value="2"/>
</dbReference>
<evidence type="ECO:0000256" key="4">
    <source>
        <dbReference type="SAM" id="Coils"/>
    </source>
</evidence>
<gene>
    <name evidence="7" type="ORF">SAMN05443144_12084</name>
</gene>
<dbReference type="Proteomes" id="UP000184041">
    <property type="component" value="Unassembled WGS sequence"/>
</dbReference>
<keyword evidence="2" id="KW-0680">Restriction system</keyword>
<dbReference type="AlphaFoldDB" id="A0A1M5HM56"/>
<sequence length="468" mass="53933">MWETENLGEIVSFKGGGTPSKQNPSFWNGNIPWASVKDIKGDYLEKTESKITQEGVKNSSTKVCSAGDLILITRISPGKSIISKIDCAINQDLKIVDVNGDIDKMFLHYYFKSQINEVEKKSSGTTVLGISLNELKQLTVPVPPLPTQHRIVEKIEELFSDLDNGIKNLKKAKQQLETYKQSVLKAAFEGKLTKGWREQQNDLPTPEELKQQIEEERKKYREQQLKEWQQEVEEWKEQGEPGQKPRKPRKPKDLDPLEDDELEELPNIQDDWFYHQLYYLGELGRGRSRHRPRSDEKLFKDGQYPFIQTGQVRNANKYVTEYNKCYNDFGLEQSKLWPSGTLCITIAANIAETAFLKFDACFPDSVVGFTGHNNIINKEFIYYYFHAIQKRLEAYAPATAQKNINLTILENLTIPYCSPKEQFQIVNELESRLSVVDQNLNTIEQELQKSKALRQSILKRAFEGKLIN</sequence>
<dbReference type="STRING" id="1194090.SAMN05443144_12084"/>
<dbReference type="CDD" id="cd17285">
    <property type="entry name" value="RMtype1_S_Csp16704I_TRD2-CR2_like"/>
    <property type="match status" value="1"/>
</dbReference>
<dbReference type="RefSeq" id="WP_073067009.1">
    <property type="nucleotide sequence ID" value="NZ_FQUS01000020.1"/>
</dbReference>
<evidence type="ECO:0000313" key="8">
    <source>
        <dbReference type="Proteomes" id="UP000184041"/>
    </source>
</evidence>
<evidence type="ECO:0000313" key="7">
    <source>
        <dbReference type="EMBL" id="SHG16991.1"/>
    </source>
</evidence>
<dbReference type="GO" id="GO:0009307">
    <property type="term" value="P:DNA restriction-modification system"/>
    <property type="evidence" value="ECO:0007669"/>
    <property type="project" value="UniProtKB-KW"/>
</dbReference>
<feature type="region of interest" description="Disordered" evidence="5">
    <location>
        <begin position="231"/>
        <end position="257"/>
    </location>
</feature>
<dbReference type="EMBL" id="FQUS01000020">
    <property type="protein sequence ID" value="SHG16991.1"/>
    <property type="molecule type" value="Genomic_DNA"/>
</dbReference>
<evidence type="ECO:0000256" key="1">
    <source>
        <dbReference type="ARBA" id="ARBA00010923"/>
    </source>
</evidence>
<proteinExistence type="inferred from homology"/>
<feature type="domain" description="Type I restriction modification DNA specificity" evidence="6">
    <location>
        <begin position="2"/>
        <end position="168"/>
    </location>
</feature>
<dbReference type="Pfam" id="PF01420">
    <property type="entry name" value="Methylase_S"/>
    <property type="match status" value="2"/>
</dbReference>
<evidence type="ECO:0000256" key="5">
    <source>
        <dbReference type="SAM" id="MobiDB-lite"/>
    </source>
</evidence>
<name>A0A1M5HM56_9BACT</name>
<dbReference type="Gene3D" id="3.90.220.20">
    <property type="entry name" value="DNA methylase specificity domains"/>
    <property type="match status" value="2"/>
</dbReference>
<dbReference type="PANTHER" id="PTHR43140:SF1">
    <property type="entry name" value="TYPE I RESTRICTION ENZYME ECOKI SPECIFICITY SUBUNIT"/>
    <property type="match status" value="1"/>
</dbReference>
<dbReference type="GO" id="GO:0003677">
    <property type="term" value="F:DNA binding"/>
    <property type="evidence" value="ECO:0007669"/>
    <property type="project" value="UniProtKB-KW"/>
</dbReference>
<dbReference type="PANTHER" id="PTHR43140">
    <property type="entry name" value="TYPE-1 RESTRICTION ENZYME ECOKI SPECIFICITY PROTEIN"/>
    <property type="match status" value="1"/>
</dbReference>
<dbReference type="InterPro" id="IPR000055">
    <property type="entry name" value="Restrct_endonuc_typeI_TRD"/>
</dbReference>
<dbReference type="Gene3D" id="1.10.287.1120">
    <property type="entry name" value="Bipartite methylase S protein"/>
    <property type="match status" value="1"/>
</dbReference>
<dbReference type="InterPro" id="IPR044946">
    <property type="entry name" value="Restrct_endonuc_typeI_TRD_sf"/>
</dbReference>
<keyword evidence="3" id="KW-0238">DNA-binding</keyword>
<dbReference type="CDD" id="cd17282">
    <property type="entry name" value="RMtype1_S_Eco16444ORF1681_TRD1-CR1_like"/>
    <property type="match status" value="1"/>
</dbReference>
<feature type="domain" description="Type I restriction modification DNA specificity" evidence="6">
    <location>
        <begin position="280"/>
        <end position="447"/>
    </location>
</feature>
<feature type="coiled-coil region" evidence="4">
    <location>
        <begin position="426"/>
        <end position="460"/>
    </location>
</feature>